<dbReference type="InterPro" id="IPR002048">
    <property type="entry name" value="EF_hand_dom"/>
</dbReference>
<dbReference type="AlphaFoldDB" id="A0AA35WXT2"/>
<organism evidence="6 7">
    <name type="scientific">Geodia barretti</name>
    <name type="common">Barrett's horny sponge</name>
    <dbReference type="NCBI Taxonomy" id="519541"/>
    <lineage>
        <taxon>Eukaryota</taxon>
        <taxon>Metazoa</taxon>
        <taxon>Porifera</taxon>
        <taxon>Demospongiae</taxon>
        <taxon>Heteroscleromorpha</taxon>
        <taxon>Tetractinellida</taxon>
        <taxon>Astrophorina</taxon>
        <taxon>Geodiidae</taxon>
        <taxon>Geodia</taxon>
    </lineage>
</organism>
<gene>
    <name evidence="6" type="ORF">GBAR_LOCUS17284</name>
</gene>
<dbReference type="InterPro" id="IPR018247">
    <property type="entry name" value="EF_Hand_1_Ca_BS"/>
</dbReference>
<sequence>MADFSRQEKELKQKSAAAVDKTTDPIEKLRLKCLSRGASGIKGLGRTFRNMDDDGSKSLDFDEFKKGLHDCGMSLPDAEAKAMFNTFDTDRSGTLSFDEFLKALRPPMGTSRIAMIDKAFAKLDKTGDGIITTEDLKGVYNVRKHPKVANGKWTEEQAFADFLKTFDSPDDPDGKITREEFINYYCGVSASIDNNAYFDLMMRQAWKL</sequence>
<dbReference type="EMBL" id="CASHTH010002483">
    <property type="protein sequence ID" value="CAI8030477.1"/>
    <property type="molecule type" value="Genomic_DNA"/>
</dbReference>
<feature type="region of interest" description="Disordered" evidence="4">
    <location>
        <begin position="1"/>
        <end position="21"/>
    </location>
</feature>
<dbReference type="SMART" id="SM00054">
    <property type="entry name" value="EFh"/>
    <property type="match status" value="3"/>
</dbReference>
<dbReference type="InterPro" id="IPR051581">
    <property type="entry name" value="Ca-bind"/>
</dbReference>
<keyword evidence="7" id="KW-1185">Reference proteome</keyword>
<evidence type="ECO:0000259" key="5">
    <source>
        <dbReference type="PROSITE" id="PS50222"/>
    </source>
</evidence>
<dbReference type="PANTHER" id="PTHR34524">
    <property type="entry name" value="CALCYPHOSIN"/>
    <property type="match status" value="1"/>
</dbReference>
<dbReference type="Proteomes" id="UP001174909">
    <property type="component" value="Unassembled WGS sequence"/>
</dbReference>
<feature type="domain" description="EF-hand" evidence="5">
    <location>
        <begin position="111"/>
        <end position="146"/>
    </location>
</feature>
<dbReference type="PROSITE" id="PS50222">
    <property type="entry name" value="EF_HAND_2"/>
    <property type="match status" value="3"/>
</dbReference>
<evidence type="ECO:0000313" key="7">
    <source>
        <dbReference type="Proteomes" id="UP001174909"/>
    </source>
</evidence>
<feature type="domain" description="EF-hand" evidence="5">
    <location>
        <begin position="75"/>
        <end position="110"/>
    </location>
</feature>
<dbReference type="CDD" id="cd00051">
    <property type="entry name" value="EFh"/>
    <property type="match status" value="1"/>
</dbReference>
<comment type="caution">
    <text evidence="6">The sequence shown here is derived from an EMBL/GenBank/DDBJ whole genome shotgun (WGS) entry which is preliminary data.</text>
</comment>
<proteinExistence type="predicted"/>
<evidence type="ECO:0000256" key="3">
    <source>
        <dbReference type="ARBA" id="ARBA00022837"/>
    </source>
</evidence>
<dbReference type="Pfam" id="PF13499">
    <property type="entry name" value="EF-hand_7"/>
    <property type="match status" value="2"/>
</dbReference>
<dbReference type="PROSITE" id="PS00018">
    <property type="entry name" value="EF_HAND_1"/>
    <property type="match status" value="2"/>
</dbReference>
<keyword evidence="1" id="KW-0479">Metal-binding</keyword>
<keyword evidence="3" id="KW-0106">Calcium</keyword>
<keyword evidence="2" id="KW-0677">Repeat</keyword>
<evidence type="ECO:0000256" key="1">
    <source>
        <dbReference type="ARBA" id="ARBA00022723"/>
    </source>
</evidence>
<accession>A0AA35WXT2</accession>
<dbReference type="SUPFAM" id="SSF47473">
    <property type="entry name" value="EF-hand"/>
    <property type="match status" value="1"/>
</dbReference>
<evidence type="ECO:0000313" key="6">
    <source>
        <dbReference type="EMBL" id="CAI8030477.1"/>
    </source>
</evidence>
<evidence type="ECO:0000256" key="2">
    <source>
        <dbReference type="ARBA" id="ARBA00022737"/>
    </source>
</evidence>
<dbReference type="Gene3D" id="1.10.238.10">
    <property type="entry name" value="EF-hand"/>
    <property type="match status" value="2"/>
</dbReference>
<evidence type="ECO:0000256" key="4">
    <source>
        <dbReference type="SAM" id="MobiDB-lite"/>
    </source>
</evidence>
<feature type="compositionally biased region" description="Basic and acidic residues" evidence="4">
    <location>
        <begin position="1"/>
        <end position="13"/>
    </location>
</feature>
<dbReference type="InterPro" id="IPR011992">
    <property type="entry name" value="EF-hand-dom_pair"/>
</dbReference>
<reference evidence="6" key="1">
    <citation type="submission" date="2023-03" db="EMBL/GenBank/DDBJ databases">
        <authorList>
            <person name="Steffen K."/>
            <person name="Cardenas P."/>
        </authorList>
    </citation>
    <scope>NUCLEOTIDE SEQUENCE</scope>
</reference>
<feature type="domain" description="EF-hand" evidence="5">
    <location>
        <begin position="39"/>
        <end position="74"/>
    </location>
</feature>
<protein>
    <submittedName>
        <fullName evidence="6">Calcyphosin-like protein</fullName>
    </submittedName>
</protein>
<dbReference type="PANTHER" id="PTHR34524:SF6">
    <property type="entry name" value="CALCYPHOSINE LIKE"/>
    <property type="match status" value="1"/>
</dbReference>
<name>A0AA35WXT2_GEOBA</name>
<dbReference type="GO" id="GO:0005509">
    <property type="term" value="F:calcium ion binding"/>
    <property type="evidence" value="ECO:0007669"/>
    <property type="project" value="InterPro"/>
</dbReference>